<dbReference type="AlphaFoldDB" id="A0A3P6FHM5"/>
<name>A0A3P6FHM5_BRAOL</name>
<dbReference type="EMBL" id="LR031878">
    <property type="protein sequence ID" value="VDD51960.1"/>
    <property type="molecule type" value="Genomic_DNA"/>
</dbReference>
<evidence type="ECO:0000313" key="1">
    <source>
        <dbReference type="EMBL" id="VDD51960.1"/>
    </source>
</evidence>
<gene>
    <name evidence="1" type="ORF">BOLC1T04349H</name>
</gene>
<reference evidence="1" key="1">
    <citation type="submission" date="2018-11" db="EMBL/GenBank/DDBJ databases">
        <authorList>
            <consortium name="Genoscope - CEA"/>
            <person name="William W."/>
        </authorList>
    </citation>
    <scope>NUCLEOTIDE SEQUENCE</scope>
</reference>
<proteinExistence type="predicted"/>
<accession>A0A3P6FHM5</accession>
<organism evidence="1">
    <name type="scientific">Brassica oleracea</name>
    <name type="common">Wild cabbage</name>
    <dbReference type="NCBI Taxonomy" id="3712"/>
    <lineage>
        <taxon>Eukaryota</taxon>
        <taxon>Viridiplantae</taxon>
        <taxon>Streptophyta</taxon>
        <taxon>Embryophyta</taxon>
        <taxon>Tracheophyta</taxon>
        <taxon>Spermatophyta</taxon>
        <taxon>Magnoliopsida</taxon>
        <taxon>eudicotyledons</taxon>
        <taxon>Gunneridae</taxon>
        <taxon>Pentapetalae</taxon>
        <taxon>rosids</taxon>
        <taxon>malvids</taxon>
        <taxon>Brassicales</taxon>
        <taxon>Brassicaceae</taxon>
        <taxon>Brassiceae</taxon>
        <taxon>Brassica</taxon>
    </lineage>
</organism>
<protein>
    <submittedName>
        <fullName evidence="1">Uncharacterized protein</fullName>
    </submittedName>
</protein>
<sequence length="41" mass="4914">MVSHIFFFFPANTSPSTTIREDKQKRLTLIRKFKYYVDISS</sequence>